<name>A0AA37JIL8_9FIRM</name>
<dbReference type="RefSeq" id="WP_195522068.1">
    <property type="nucleotide sequence ID" value="NZ_BQNJ01000001.1"/>
</dbReference>
<gene>
    <name evidence="1" type="ORF">CE91St55_10960</name>
</gene>
<accession>A0AA37JIL8</accession>
<dbReference type="AlphaFoldDB" id="A0AA37JIL8"/>
<evidence type="ECO:0000313" key="2">
    <source>
        <dbReference type="Proteomes" id="UP001055091"/>
    </source>
</evidence>
<proteinExistence type="predicted"/>
<sequence>MIYDNPGERLQDIKEYVVGERKTYRMATVTSISNGRPYVRFYGEGTASQKPYKYISSYAPVIGDKVLLIRAGASYVIMGKVV</sequence>
<reference evidence="1" key="1">
    <citation type="submission" date="2022-01" db="EMBL/GenBank/DDBJ databases">
        <title>Novel bile acid biosynthetic pathways are enriched in the microbiome of centenarians.</title>
        <authorList>
            <person name="Sato Y."/>
            <person name="Atarashi K."/>
            <person name="Plichta R.D."/>
            <person name="Arai Y."/>
            <person name="Sasajima S."/>
            <person name="Kearney M.S."/>
            <person name="Suda W."/>
            <person name="Takeshita K."/>
            <person name="Sasaki T."/>
            <person name="Okamoto S."/>
            <person name="Skelly N.A."/>
            <person name="Okamura Y."/>
            <person name="Vlamakis H."/>
            <person name="Li Y."/>
            <person name="Tanoue T."/>
            <person name="Takei H."/>
            <person name="Nittono H."/>
            <person name="Narushima S."/>
            <person name="Irie J."/>
            <person name="Itoh H."/>
            <person name="Moriya K."/>
            <person name="Sugiura Y."/>
            <person name="Suematsu M."/>
            <person name="Moritoki N."/>
            <person name="Shibata S."/>
            <person name="Littman R.D."/>
            <person name="Fischbach A.M."/>
            <person name="Uwamino Y."/>
            <person name="Inoue T."/>
            <person name="Honda A."/>
            <person name="Hattori M."/>
            <person name="Murai T."/>
            <person name="Xavier J.R."/>
            <person name="Hirose N."/>
            <person name="Honda K."/>
        </authorList>
    </citation>
    <scope>NUCLEOTIDE SEQUENCE</scope>
    <source>
        <strain evidence="1">CE91-St55</strain>
    </source>
</reference>
<organism evidence="1 2">
    <name type="scientific">Hungatella hathewayi</name>
    <dbReference type="NCBI Taxonomy" id="154046"/>
    <lineage>
        <taxon>Bacteria</taxon>
        <taxon>Bacillati</taxon>
        <taxon>Bacillota</taxon>
        <taxon>Clostridia</taxon>
        <taxon>Lachnospirales</taxon>
        <taxon>Lachnospiraceae</taxon>
        <taxon>Hungatella</taxon>
    </lineage>
</organism>
<evidence type="ECO:0000313" key="1">
    <source>
        <dbReference type="EMBL" id="GKG99114.1"/>
    </source>
</evidence>
<dbReference type="EMBL" id="BQNJ01000001">
    <property type="protein sequence ID" value="GKG99114.1"/>
    <property type="molecule type" value="Genomic_DNA"/>
</dbReference>
<dbReference type="Proteomes" id="UP001055091">
    <property type="component" value="Unassembled WGS sequence"/>
</dbReference>
<comment type="caution">
    <text evidence="1">The sequence shown here is derived from an EMBL/GenBank/DDBJ whole genome shotgun (WGS) entry which is preliminary data.</text>
</comment>
<protein>
    <submittedName>
        <fullName evidence="1">Uncharacterized protein</fullName>
    </submittedName>
</protein>